<dbReference type="CDD" id="cd07381">
    <property type="entry name" value="MPP_CapA"/>
    <property type="match status" value="1"/>
</dbReference>
<dbReference type="InterPro" id="IPR029052">
    <property type="entry name" value="Metallo-depent_PP-like"/>
</dbReference>
<evidence type="ECO:0000259" key="3">
    <source>
        <dbReference type="SMART" id="SM00854"/>
    </source>
</evidence>
<protein>
    <submittedName>
        <fullName evidence="4">CapA family protein</fullName>
    </submittedName>
</protein>
<dbReference type="EMBL" id="JBHUFW010000005">
    <property type="protein sequence ID" value="MFD1862842.1"/>
    <property type="molecule type" value="Genomic_DNA"/>
</dbReference>
<name>A0ABW4QH06_9BACL</name>
<feature type="chain" id="PRO_5047423155" evidence="2">
    <location>
        <begin position="21"/>
        <end position="380"/>
    </location>
</feature>
<dbReference type="SUPFAM" id="SSF56300">
    <property type="entry name" value="Metallo-dependent phosphatases"/>
    <property type="match status" value="1"/>
</dbReference>
<evidence type="ECO:0000313" key="5">
    <source>
        <dbReference type="Proteomes" id="UP001597273"/>
    </source>
</evidence>
<comment type="caution">
    <text evidence="4">The sequence shown here is derived from an EMBL/GenBank/DDBJ whole genome shotgun (WGS) entry which is preliminary data.</text>
</comment>
<evidence type="ECO:0000256" key="2">
    <source>
        <dbReference type="SAM" id="SignalP"/>
    </source>
</evidence>
<sequence>MKSRCRMFITAFLAAGLALAGCAPEPAAVLEASSRNFGARLAPSSEVPTEFSRTRSASISAIGDVLIHGTVYQDAKTADGYDFNPMFKGVAPFLSQSDITIANSESLIGGSGIGVSTYPSFNSPFEVGDAMKNAGVDIVSMANNHTLDRGETAIRNALGHWRSLGILTTGAFLSQKDKDHGVSLSKNGIMFSFLSYTYGTNGVETPRGKEYLVQRIDKERIRQDLAIARAESDIVVLSLHFGVEYETMPNAEQIELAHFSAEHGADVILGHHPHVLQPAQWIQASDGRKVFAVYSLGNFLSGQDVLERKIGGIVHITAIKTEKAGSESVMLADPAFTPTFVENTDLKDFQVKLLKTVDPKLNEATKRHIARWMPEMEFQE</sequence>
<comment type="similarity">
    <text evidence="1">Belongs to the CapA family.</text>
</comment>
<reference evidence="5" key="1">
    <citation type="journal article" date="2019" name="Int. J. Syst. Evol. Microbiol.">
        <title>The Global Catalogue of Microorganisms (GCM) 10K type strain sequencing project: providing services to taxonomists for standard genome sequencing and annotation.</title>
        <authorList>
            <consortium name="The Broad Institute Genomics Platform"/>
            <consortium name="The Broad Institute Genome Sequencing Center for Infectious Disease"/>
            <person name="Wu L."/>
            <person name="Ma J."/>
        </authorList>
    </citation>
    <scope>NUCLEOTIDE SEQUENCE [LARGE SCALE GENOMIC DNA]</scope>
    <source>
        <strain evidence="5">CGMCC 1.15475</strain>
    </source>
</reference>
<feature type="domain" description="Capsule synthesis protein CapA" evidence="3">
    <location>
        <begin position="58"/>
        <end position="303"/>
    </location>
</feature>
<organism evidence="4 5">
    <name type="scientific">Planococcus chinensis</name>
    <dbReference type="NCBI Taxonomy" id="272917"/>
    <lineage>
        <taxon>Bacteria</taxon>
        <taxon>Bacillati</taxon>
        <taxon>Bacillota</taxon>
        <taxon>Bacilli</taxon>
        <taxon>Bacillales</taxon>
        <taxon>Caryophanaceae</taxon>
        <taxon>Planococcus</taxon>
    </lineage>
</organism>
<dbReference type="InterPro" id="IPR019079">
    <property type="entry name" value="Capsule_synth_CapA"/>
</dbReference>
<dbReference type="Gene3D" id="3.60.21.10">
    <property type="match status" value="1"/>
</dbReference>
<proteinExistence type="inferred from homology"/>
<dbReference type="PANTHER" id="PTHR33393">
    <property type="entry name" value="POLYGLUTAMINE SYNTHESIS ACCESSORY PROTEIN RV0574C-RELATED"/>
    <property type="match status" value="1"/>
</dbReference>
<accession>A0ABW4QH06</accession>
<dbReference type="Pfam" id="PF09587">
    <property type="entry name" value="PGA_cap"/>
    <property type="match status" value="1"/>
</dbReference>
<keyword evidence="5" id="KW-1185">Reference proteome</keyword>
<evidence type="ECO:0000256" key="1">
    <source>
        <dbReference type="ARBA" id="ARBA00005662"/>
    </source>
</evidence>
<dbReference type="InterPro" id="IPR052169">
    <property type="entry name" value="CW_Biosynth-Accessory"/>
</dbReference>
<feature type="signal peptide" evidence="2">
    <location>
        <begin position="1"/>
        <end position="20"/>
    </location>
</feature>
<keyword evidence="2" id="KW-0732">Signal</keyword>
<dbReference type="Proteomes" id="UP001597273">
    <property type="component" value="Unassembled WGS sequence"/>
</dbReference>
<evidence type="ECO:0000313" key="4">
    <source>
        <dbReference type="EMBL" id="MFD1862842.1"/>
    </source>
</evidence>
<dbReference type="SMART" id="SM00854">
    <property type="entry name" value="PGA_cap"/>
    <property type="match status" value="1"/>
</dbReference>
<dbReference type="RefSeq" id="WP_377339678.1">
    <property type="nucleotide sequence ID" value="NZ_JBHUFW010000005.1"/>
</dbReference>
<dbReference type="PANTHER" id="PTHR33393:SF12">
    <property type="entry name" value="CAPSULE BIOSYNTHESIS PROTEIN CAPA"/>
    <property type="match status" value="1"/>
</dbReference>
<dbReference type="PROSITE" id="PS51257">
    <property type="entry name" value="PROKAR_LIPOPROTEIN"/>
    <property type="match status" value="1"/>
</dbReference>
<gene>
    <name evidence="4" type="ORF">ACFSDB_07855</name>
</gene>